<protein>
    <submittedName>
        <fullName evidence="11">Sugar ABC transporter ATP-binding protein</fullName>
    </submittedName>
</protein>
<sequence length="503" mass="55700">MGYLEMQKIVKSFSGVRVLDEVDFSLDRGEVVALLGQNGAGKSTLIKILSGFYGKDGGRIFINGEEVHFRSPAESLRKGVRVIYQELEVFPDLTVAENIFMGDLPATRFIGIPVTNRREVYVRARELLELLGEDIDPEVPVRRLSVSAKQVVEIARALAKKANIIVMDEPTATLSQKEVERLFAVIRKLRDQGVGIIYITHRLEEVFTISDRVVVLRDGKNSGFFGTRETSWRDLVQAMIGRTLEELYPKRASSIRSERVLLRVENFSIPKYLESVSFTLREGEILGVFGLVGSGINELALGLFGALPFKGRVEVDGMVFARPLPSVAKSLGLGFIPADRKQEGVIPELSVAQNVTLASLESYCRGGFLRLRDERNCVREWVRRLNIRLRSIDQPIKSLSGGNQQKAVLARWLATNSKVLIAAEPTQGVDVGTRIDIYHIFDDLAKRGMGIVLLSSDLPEVLALSDKIIVLEGGKAVGCFSKGEADERTILYLAMGGKEAVTH</sequence>
<dbReference type="InterPro" id="IPR003439">
    <property type="entry name" value="ABC_transporter-like_ATP-bd"/>
</dbReference>
<evidence type="ECO:0000256" key="3">
    <source>
        <dbReference type="ARBA" id="ARBA00022475"/>
    </source>
</evidence>
<evidence type="ECO:0000256" key="4">
    <source>
        <dbReference type="ARBA" id="ARBA00022597"/>
    </source>
</evidence>
<dbReference type="PROSITE" id="PS50893">
    <property type="entry name" value="ABC_TRANSPORTER_2"/>
    <property type="match status" value="2"/>
</dbReference>
<evidence type="ECO:0000256" key="6">
    <source>
        <dbReference type="ARBA" id="ARBA00022741"/>
    </source>
</evidence>
<evidence type="ECO:0000256" key="9">
    <source>
        <dbReference type="ARBA" id="ARBA00023136"/>
    </source>
</evidence>
<proteinExistence type="predicted"/>
<evidence type="ECO:0000259" key="10">
    <source>
        <dbReference type="PROSITE" id="PS50893"/>
    </source>
</evidence>
<evidence type="ECO:0000256" key="1">
    <source>
        <dbReference type="ARBA" id="ARBA00004202"/>
    </source>
</evidence>
<dbReference type="InterPro" id="IPR050107">
    <property type="entry name" value="ABC_carbohydrate_import_ATPase"/>
</dbReference>
<dbReference type="CDD" id="cd03215">
    <property type="entry name" value="ABC_Carb_Monos_II"/>
    <property type="match status" value="1"/>
</dbReference>
<reference evidence="11" key="1">
    <citation type="journal article" date="2020" name="mSystems">
        <title>Genome- and Community-Level Interaction Insights into Carbon Utilization and Element Cycling Functions of Hydrothermarchaeota in Hydrothermal Sediment.</title>
        <authorList>
            <person name="Zhou Z."/>
            <person name="Liu Y."/>
            <person name="Xu W."/>
            <person name="Pan J."/>
            <person name="Luo Z.H."/>
            <person name="Li M."/>
        </authorList>
    </citation>
    <scope>NUCLEOTIDE SEQUENCE [LARGE SCALE GENOMIC DNA]</scope>
    <source>
        <strain evidence="11">SpSt-82</strain>
    </source>
</reference>
<keyword evidence="9" id="KW-0472">Membrane</keyword>
<dbReference type="AlphaFoldDB" id="A0A7V4TJS0"/>
<dbReference type="Pfam" id="PF00005">
    <property type="entry name" value="ABC_tran"/>
    <property type="match status" value="2"/>
</dbReference>
<comment type="caution">
    <text evidence="11">The sequence shown here is derived from an EMBL/GenBank/DDBJ whole genome shotgun (WGS) entry which is preliminary data.</text>
</comment>
<dbReference type="PANTHER" id="PTHR43790:SF9">
    <property type="entry name" value="GALACTOFURANOSE TRANSPORTER ATP-BINDING PROTEIN YTFR"/>
    <property type="match status" value="1"/>
</dbReference>
<accession>A0A7V4TJS0</accession>
<name>A0A7V4TJS0_9BACT</name>
<dbReference type="PANTHER" id="PTHR43790">
    <property type="entry name" value="CARBOHYDRATE TRANSPORT ATP-BINDING PROTEIN MG119-RELATED"/>
    <property type="match status" value="1"/>
</dbReference>
<gene>
    <name evidence="11" type="ORF">ENW11_11180</name>
</gene>
<comment type="subcellular location">
    <subcellularLocation>
        <location evidence="1">Cell membrane</location>
        <topology evidence="1">Peripheral membrane protein</topology>
    </subcellularLocation>
</comment>
<evidence type="ECO:0000256" key="2">
    <source>
        <dbReference type="ARBA" id="ARBA00022448"/>
    </source>
</evidence>
<dbReference type="InterPro" id="IPR027417">
    <property type="entry name" value="P-loop_NTPase"/>
</dbReference>
<keyword evidence="4" id="KW-0762">Sugar transport</keyword>
<dbReference type="InterPro" id="IPR003593">
    <property type="entry name" value="AAA+_ATPase"/>
</dbReference>
<dbReference type="CDD" id="cd03216">
    <property type="entry name" value="ABC_Carb_Monos_I"/>
    <property type="match status" value="1"/>
</dbReference>
<keyword evidence="5" id="KW-0677">Repeat</keyword>
<feature type="domain" description="ABC transporter" evidence="10">
    <location>
        <begin position="255"/>
        <end position="498"/>
    </location>
</feature>
<keyword evidence="6" id="KW-0547">Nucleotide-binding</keyword>
<evidence type="ECO:0000313" key="11">
    <source>
        <dbReference type="EMBL" id="HGY40349.1"/>
    </source>
</evidence>
<dbReference type="GO" id="GO:0005886">
    <property type="term" value="C:plasma membrane"/>
    <property type="evidence" value="ECO:0007669"/>
    <property type="project" value="UniProtKB-SubCell"/>
</dbReference>
<keyword evidence="3" id="KW-1003">Cell membrane</keyword>
<dbReference type="InterPro" id="IPR017871">
    <property type="entry name" value="ABC_transporter-like_CS"/>
</dbReference>
<dbReference type="EMBL" id="DTIY01000090">
    <property type="protein sequence ID" value="HGY40349.1"/>
    <property type="molecule type" value="Genomic_DNA"/>
</dbReference>
<keyword evidence="8" id="KW-1278">Translocase</keyword>
<evidence type="ECO:0000256" key="7">
    <source>
        <dbReference type="ARBA" id="ARBA00022840"/>
    </source>
</evidence>
<dbReference type="PROSITE" id="PS00211">
    <property type="entry name" value="ABC_TRANSPORTER_1"/>
    <property type="match status" value="1"/>
</dbReference>
<organism evidence="11">
    <name type="scientific">Candidatus Caldatribacterium saccharofermentans</name>
    <dbReference type="NCBI Taxonomy" id="1454753"/>
    <lineage>
        <taxon>Bacteria</taxon>
        <taxon>Pseudomonadati</taxon>
        <taxon>Atribacterota</taxon>
        <taxon>Atribacteria</taxon>
        <taxon>Atribacterales</taxon>
        <taxon>Candidatus Caldatribacteriaceae</taxon>
        <taxon>Candidatus Caldatribacterium</taxon>
    </lineage>
</organism>
<evidence type="ECO:0000256" key="5">
    <source>
        <dbReference type="ARBA" id="ARBA00022737"/>
    </source>
</evidence>
<dbReference type="SMART" id="SM00382">
    <property type="entry name" value="AAA"/>
    <property type="match status" value="2"/>
</dbReference>
<evidence type="ECO:0000256" key="8">
    <source>
        <dbReference type="ARBA" id="ARBA00022967"/>
    </source>
</evidence>
<feature type="domain" description="ABC transporter" evidence="10">
    <location>
        <begin position="4"/>
        <end position="243"/>
    </location>
</feature>
<dbReference type="GO" id="GO:0005524">
    <property type="term" value="F:ATP binding"/>
    <property type="evidence" value="ECO:0007669"/>
    <property type="project" value="UniProtKB-KW"/>
</dbReference>
<dbReference type="Gene3D" id="3.40.50.300">
    <property type="entry name" value="P-loop containing nucleotide triphosphate hydrolases"/>
    <property type="match status" value="2"/>
</dbReference>
<dbReference type="GO" id="GO:0016887">
    <property type="term" value="F:ATP hydrolysis activity"/>
    <property type="evidence" value="ECO:0007669"/>
    <property type="project" value="InterPro"/>
</dbReference>
<dbReference type="SUPFAM" id="SSF52540">
    <property type="entry name" value="P-loop containing nucleoside triphosphate hydrolases"/>
    <property type="match status" value="2"/>
</dbReference>
<dbReference type="FunFam" id="3.40.50.300:FF:000127">
    <property type="entry name" value="Ribose import ATP-binding protein RbsA"/>
    <property type="match status" value="1"/>
</dbReference>
<keyword evidence="7 11" id="KW-0067">ATP-binding</keyword>
<keyword evidence="2" id="KW-0813">Transport</keyword>